<keyword evidence="4 10" id="KW-0812">Transmembrane</keyword>
<dbReference type="InterPro" id="IPR036640">
    <property type="entry name" value="ABC1_TM_sf"/>
</dbReference>
<dbReference type="GO" id="GO:0015833">
    <property type="term" value="P:peptide transport"/>
    <property type="evidence" value="ECO:0007669"/>
    <property type="project" value="InterPro"/>
</dbReference>
<keyword evidence="7 10" id="KW-1133">Transmembrane helix</keyword>
<dbReference type="GO" id="GO:0005524">
    <property type="term" value="F:ATP binding"/>
    <property type="evidence" value="ECO:0007669"/>
    <property type="project" value="UniProtKB-KW"/>
</dbReference>
<feature type="transmembrane region" description="Helical" evidence="10">
    <location>
        <begin position="268"/>
        <end position="288"/>
    </location>
</feature>
<dbReference type="GO" id="GO:0034040">
    <property type="term" value="F:ATPase-coupled lipid transmembrane transporter activity"/>
    <property type="evidence" value="ECO:0007669"/>
    <property type="project" value="TreeGrafter"/>
</dbReference>
<dbReference type="SUPFAM" id="SSF90123">
    <property type="entry name" value="ABC transporter transmembrane region"/>
    <property type="match status" value="1"/>
</dbReference>
<comment type="subcellular location">
    <subcellularLocation>
        <location evidence="1">Cell membrane</location>
        <topology evidence="1">Multi-pass membrane protein</topology>
    </subcellularLocation>
</comment>
<dbReference type="KEGG" id="bgo:BM43_3479"/>
<dbReference type="Pfam" id="PF00664">
    <property type="entry name" value="ABC_membrane"/>
    <property type="match status" value="1"/>
</dbReference>
<feature type="region of interest" description="Disordered" evidence="9">
    <location>
        <begin position="538"/>
        <end position="566"/>
    </location>
</feature>
<dbReference type="GO" id="GO:0140359">
    <property type="term" value="F:ABC-type transporter activity"/>
    <property type="evidence" value="ECO:0007669"/>
    <property type="project" value="InterPro"/>
</dbReference>
<name>A0AAW7RHQ8_BURGA</name>
<feature type="transmembrane region" description="Helical" evidence="10">
    <location>
        <begin position="46"/>
        <end position="63"/>
    </location>
</feature>
<sequence length="566" mass="62324">MKVLMYLYRQSPRLMVLVTLTSLIGGLASAGMATVTSRSIAPGTSLLGNALAFFGLCAVQLAFRSWSEVALVRLTQSMMMRLRVTLSQRLLDTPQEKLQRLGKSDLFVILTRDIDTFSQTAQLLPMMFGNLIVIGGCLAYLAWISWQLCAIFLACVAAGMVLYPLAERVPLEKLRVVREQTDVMYRHFRGLIDGSKELQLNERRARHFIGAILSPGLERFRGASVDGMRNYIWVANGGALLFYLVIGVVVFVTPLWLPLPITVRATSALLGLYLISPVTATINGLPMLRQADISLRRIEQIASTLDALPPPDDAFRPFDRDGPLRLELRGVEHVFEDAGDDTRFTLGPIDLEVDQGEVLFLVGGNGSGKTTLAMLLLGLYEPSAGSIALNGVPLTRERLAAYRRHFSAVFSDFHLFEHLPDTGRPDAAQAAAHYVERLGLAHKVRIEDGRYSTIELSTGQRKRLALVSAYTEDRPIYLFDEWAADQDPAFKRVFYTELLPELKRRGKTVIVITHDDAYFDCADRVIKLRDGLAPAAAASAPRAASVPPPEAASPARATGLAENEAG</sequence>
<dbReference type="Gene3D" id="1.20.1560.10">
    <property type="entry name" value="ABC transporter type 1, transmembrane domain"/>
    <property type="match status" value="1"/>
</dbReference>
<dbReference type="PROSITE" id="PS50893">
    <property type="entry name" value="ABC_TRANSPORTER_2"/>
    <property type="match status" value="1"/>
</dbReference>
<dbReference type="GeneID" id="66457922"/>
<dbReference type="CDD" id="cd03228">
    <property type="entry name" value="ABCC_MRP_Like"/>
    <property type="match status" value="1"/>
</dbReference>
<evidence type="ECO:0000256" key="2">
    <source>
        <dbReference type="ARBA" id="ARBA00022475"/>
    </source>
</evidence>
<evidence type="ECO:0000256" key="8">
    <source>
        <dbReference type="ARBA" id="ARBA00023136"/>
    </source>
</evidence>
<evidence type="ECO:0000313" key="15">
    <source>
        <dbReference type="Proteomes" id="UP000029590"/>
    </source>
</evidence>
<evidence type="ECO:0000256" key="5">
    <source>
        <dbReference type="ARBA" id="ARBA00022741"/>
    </source>
</evidence>
<keyword evidence="8 10" id="KW-0472">Membrane</keyword>
<keyword evidence="5" id="KW-0547">Nucleotide-binding</keyword>
<dbReference type="EMBL" id="JPGG01000018">
    <property type="protein sequence ID" value="KGC10197.1"/>
    <property type="molecule type" value="Genomic_DNA"/>
</dbReference>
<dbReference type="InterPro" id="IPR005898">
    <property type="entry name" value="Cyc_pep_transpt_SyrD/YojI"/>
</dbReference>
<evidence type="ECO:0000256" key="3">
    <source>
        <dbReference type="ARBA" id="ARBA00022519"/>
    </source>
</evidence>
<feature type="transmembrane region" description="Helical" evidence="10">
    <location>
        <begin position="150"/>
        <end position="166"/>
    </location>
</feature>
<dbReference type="InterPro" id="IPR039421">
    <property type="entry name" value="Type_1_exporter"/>
</dbReference>
<feature type="transmembrane region" description="Helical" evidence="10">
    <location>
        <begin position="123"/>
        <end position="144"/>
    </location>
</feature>
<dbReference type="InterPro" id="IPR011527">
    <property type="entry name" value="ABC1_TM_dom"/>
</dbReference>
<dbReference type="PANTHER" id="PTHR24221">
    <property type="entry name" value="ATP-BINDING CASSETTE SUB-FAMILY B"/>
    <property type="match status" value="1"/>
</dbReference>
<evidence type="ECO:0000256" key="7">
    <source>
        <dbReference type="ARBA" id="ARBA00022989"/>
    </source>
</evidence>
<dbReference type="InterPro" id="IPR027417">
    <property type="entry name" value="P-loop_NTPase"/>
</dbReference>
<dbReference type="NCBIfam" id="TIGR01194">
    <property type="entry name" value="cyc_pep_trnsptr"/>
    <property type="match status" value="1"/>
</dbReference>
<dbReference type="InterPro" id="IPR003593">
    <property type="entry name" value="AAA+_ATPase"/>
</dbReference>
<dbReference type="GO" id="GO:0005886">
    <property type="term" value="C:plasma membrane"/>
    <property type="evidence" value="ECO:0007669"/>
    <property type="project" value="UniProtKB-SubCell"/>
</dbReference>
<dbReference type="InterPro" id="IPR003439">
    <property type="entry name" value="ABC_transporter-like_ATP-bd"/>
</dbReference>
<feature type="domain" description="ABC transporter" evidence="11">
    <location>
        <begin position="326"/>
        <end position="555"/>
    </location>
</feature>
<evidence type="ECO:0000259" key="12">
    <source>
        <dbReference type="PROSITE" id="PS50929"/>
    </source>
</evidence>
<dbReference type="GO" id="GO:1904680">
    <property type="term" value="F:peptide transmembrane transporter activity"/>
    <property type="evidence" value="ECO:0007669"/>
    <property type="project" value="InterPro"/>
</dbReference>
<evidence type="ECO:0000256" key="4">
    <source>
        <dbReference type="ARBA" id="ARBA00022692"/>
    </source>
</evidence>
<dbReference type="EMBL" id="CP104214">
    <property type="protein sequence ID" value="UWX68557.1"/>
    <property type="molecule type" value="Genomic_DNA"/>
</dbReference>
<dbReference type="GO" id="GO:0016887">
    <property type="term" value="F:ATP hydrolysis activity"/>
    <property type="evidence" value="ECO:0007669"/>
    <property type="project" value="InterPro"/>
</dbReference>
<gene>
    <name evidence="13" type="ORF">DM48_5439</name>
    <name evidence="14" type="ORF">NYZ96_09865</name>
</gene>
<dbReference type="SMART" id="SM00382">
    <property type="entry name" value="AAA"/>
    <property type="match status" value="1"/>
</dbReference>
<keyword evidence="6" id="KW-0067">ATP-binding</keyword>
<dbReference type="RefSeq" id="WP_042285751.1">
    <property type="nucleotide sequence ID" value="NZ_CADEPT010000005.1"/>
</dbReference>
<dbReference type="PROSITE" id="PS50929">
    <property type="entry name" value="ABC_TM1F"/>
    <property type="match status" value="1"/>
</dbReference>
<evidence type="ECO:0000256" key="1">
    <source>
        <dbReference type="ARBA" id="ARBA00004651"/>
    </source>
</evidence>
<evidence type="ECO:0000256" key="6">
    <source>
        <dbReference type="ARBA" id="ARBA00022840"/>
    </source>
</evidence>
<dbReference type="SUPFAM" id="SSF52540">
    <property type="entry name" value="P-loop containing nucleoside triphosphate hydrolases"/>
    <property type="match status" value="1"/>
</dbReference>
<evidence type="ECO:0000313" key="13">
    <source>
        <dbReference type="EMBL" id="KGC10197.1"/>
    </source>
</evidence>
<reference evidence="13 15" key="1">
    <citation type="submission" date="2014-04" db="EMBL/GenBank/DDBJ databases">
        <authorList>
            <person name="Bishop-Lilly K.A."/>
            <person name="Broomall S.M."/>
            <person name="Chain P.S."/>
            <person name="Chertkov O."/>
            <person name="Coyne S.R."/>
            <person name="Daligault H.E."/>
            <person name="Davenport K.W."/>
            <person name="Erkkila T."/>
            <person name="Frey K.G."/>
            <person name="Gibbons H.S."/>
            <person name="Gu W."/>
            <person name="Jaissle J."/>
            <person name="Johnson S.L."/>
            <person name="Koroleva G.I."/>
            <person name="Ladner J.T."/>
            <person name="Lo C.-C."/>
            <person name="Minogue T.D."/>
            <person name="Munk C."/>
            <person name="Palacios G.F."/>
            <person name="Redden C.L."/>
            <person name="Rosenzweig C.N."/>
            <person name="Scholz M.B."/>
            <person name="Teshima H."/>
            <person name="Xu Y."/>
        </authorList>
    </citation>
    <scope>NUCLEOTIDE SEQUENCE [LARGE SCALE GENOMIC DNA]</scope>
    <source>
        <strain evidence="15">gladioli</strain>
        <strain evidence="13">Gladioli</strain>
    </source>
</reference>
<evidence type="ECO:0000256" key="9">
    <source>
        <dbReference type="SAM" id="MobiDB-lite"/>
    </source>
</evidence>
<reference evidence="14" key="2">
    <citation type="submission" date="2022-09" db="EMBL/GenBank/DDBJ databases">
        <title>Genomic of Burkholderia gladioli.</title>
        <authorList>
            <person name="Wu H."/>
        </authorList>
    </citation>
    <scope>NUCLEOTIDE SEQUENCE</scope>
    <source>
        <strain evidence="14">ZN-S4</strain>
    </source>
</reference>
<evidence type="ECO:0000259" key="11">
    <source>
        <dbReference type="PROSITE" id="PS50893"/>
    </source>
</evidence>
<dbReference type="Proteomes" id="UP000029590">
    <property type="component" value="Unassembled WGS sequence"/>
</dbReference>
<organism evidence="13 15">
    <name type="scientific">Burkholderia gladioli</name>
    <name type="common">Pseudomonas marginata</name>
    <name type="synonym">Phytomonas marginata</name>
    <dbReference type="NCBI Taxonomy" id="28095"/>
    <lineage>
        <taxon>Bacteria</taxon>
        <taxon>Pseudomonadati</taxon>
        <taxon>Pseudomonadota</taxon>
        <taxon>Betaproteobacteria</taxon>
        <taxon>Burkholderiales</taxon>
        <taxon>Burkholderiaceae</taxon>
        <taxon>Burkholderia</taxon>
    </lineage>
</organism>
<proteinExistence type="predicted"/>
<dbReference type="Pfam" id="PF00005">
    <property type="entry name" value="ABC_tran"/>
    <property type="match status" value="1"/>
</dbReference>
<evidence type="ECO:0000313" key="14">
    <source>
        <dbReference type="EMBL" id="UWX68557.1"/>
    </source>
</evidence>
<feature type="domain" description="ABC transmembrane type-1" evidence="12">
    <location>
        <begin position="16"/>
        <end position="290"/>
    </location>
</feature>
<accession>A0AAW7RHQ8</accession>
<dbReference type="Proteomes" id="UP001059745">
    <property type="component" value="Chromosome 1"/>
</dbReference>
<dbReference type="AlphaFoldDB" id="A0AAW7RHQ8"/>
<keyword evidence="3" id="KW-0997">Cell inner membrane</keyword>
<keyword evidence="2" id="KW-1003">Cell membrane</keyword>
<protein>
    <submittedName>
        <fullName evidence="14">Cyclic peptide export ABC transporter</fullName>
    </submittedName>
    <submittedName>
        <fullName evidence="13">Cyclic peptide transporter family protein</fullName>
    </submittedName>
</protein>
<evidence type="ECO:0000256" key="10">
    <source>
        <dbReference type="SAM" id="Phobius"/>
    </source>
</evidence>
<dbReference type="Gene3D" id="3.40.50.300">
    <property type="entry name" value="P-loop containing nucleotide triphosphate hydrolases"/>
    <property type="match status" value="1"/>
</dbReference>
<dbReference type="PANTHER" id="PTHR24221:SF654">
    <property type="entry name" value="ATP-BINDING CASSETTE SUB-FAMILY B MEMBER 6"/>
    <property type="match status" value="1"/>
</dbReference>
<feature type="transmembrane region" description="Helical" evidence="10">
    <location>
        <begin position="231"/>
        <end position="256"/>
    </location>
</feature>